<accession>A0ACC1WYF3</accession>
<dbReference type="Proteomes" id="UP001164539">
    <property type="component" value="Chromosome 13"/>
</dbReference>
<protein>
    <submittedName>
        <fullName evidence="1">Leucine-rich repeat receptor-like protein kinase family protein</fullName>
    </submittedName>
</protein>
<dbReference type="EMBL" id="CM051406">
    <property type="protein sequence ID" value="KAJ4703677.1"/>
    <property type="molecule type" value="Genomic_DNA"/>
</dbReference>
<proteinExistence type="predicted"/>
<keyword evidence="2" id="KW-1185">Reference proteome</keyword>
<evidence type="ECO:0000313" key="1">
    <source>
        <dbReference type="EMBL" id="KAJ4703677.1"/>
    </source>
</evidence>
<gene>
    <name evidence="1" type="ORF">OWV82_023545</name>
</gene>
<reference evidence="1 2" key="1">
    <citation type="journal article" date="2023" name="Science">
        <title>Complex scaffold remodeling in plant triterpene biosynthesis.</title>
        <authorList>
            <person name="De La Pena R."/>
            <person name="Hodgson H."/>
            <person name="Liu J.C."/>
            <person name="Stephenson M.J."/>
            <person name="Martin A.C."/>
            <person name="Owen C."/>
            <person name="Harkess A."/>
            <person name="Leebens-Mack J."/>
            <person name="Jimenez L.E."/>
            <person name="Osbourn A."/>
            <person name="Sattely E.S."/>
        </authorList>
    </citation>
    <scope>NUCLEOTIDE SEQUENCE [LARGE SCALE GENOMIC DNA]</scope>
    <source>
        <strain evidence="2">cv. JPN11</strain>
        <tissue evidence="1">Leaf</tissue>
    </source>
</reference>
<sequence length="259" mass="28764">MFDGEIPSTISHCRRLKYLFLVDNHFTGAIPEDIGNLTELRHLFLYLQSFCSNTYGSGKQQPDLGFNKLTGERLYEIGNLRHLQYFSLESDELVGLVPATIFNISTMKELSFNDNKLSEVFHYIDIGFPNLERLYLFRNNFSGTIPSSITNISNPVTLQLAGNSFSGYIPSKIGNLRSLSGSAYPIMTLMSSTPDMSFFSSLTSCKNLKVILVAANPINGILPRSLGNLSISLEMIIADDSNISGNIPEDIGNLEKLTR</sequence>
<evidence type="ECO:0000313" key="2">
    <source>
        <dbReference type="Proteomes" id="UP001164539"/>
    </source>
</evidence>
<organism evidence="1 2">
    <name type="scientific">Melia azedarach</name>
    <name type="common">Chinaberry tree</name>
    <dbReference type="NCBI Taxonomy" id="155640"/>
    <lineage>
        <taxon>Eukaryota</taxon>
        <taxon>Viridiplantae</taxon>
        <taxon>Streptophyta</taxon>
        <taxon>Embryophyta</taxon>
        <taxon>Tracheophyta</taxon>
        <taxon>Spermatophyta</taxon>
        <taxon>Magnoliopsida</taxon>
        <taxon>eudicotyledons</taxon>
        <taxon>Gunneridae</taxon>
        <taxon>Pentapetalae</taxon>
        <taxon>rosids</taxon>
        <taxon>malvids</taxon>
        <taxon>Sapindales</taxon>
        <taxon>Meliaceae</taxon>
        <taxon>Melia</taxon>
    </lineage>
</organism>
<comment type="caution">
    <text evidence="1">The sequence shown here is derived from an EMBL/GenBank/DDBJ whole genome shotgun (WGS) entry which is preliminary data.</text>
</comment>
<name>A0ACC1WYF3_MELAZ</name>